<accession>A0A3S5Y178</accession>
<evidence type="ECO:0000313" key="1">
    <source>
        <dbReference type="EMBL" id="CBH46291.1"/>
    </source>
</evidence>
<name>A0A3S5Y178_RHOH1</name>
<sequence length="273" mass="28523">MIDDADITAHLTDEVRALPYPGRWSNPPFAGDGAAVIARDGDLTELRVDRRAGRVDWVDLQTGAGQMLAPSLRVLGALAAAYATALRDTRGAGDRALRRIERTFLDSVRTVSADLAADGTFWATAAEELGDGVLSGDDLPEPLTVVPAGGSTVVIAMPMLRLHRALADEGLTLSDYRSAVSYVTLSDDLETTLANTARPGAQASGPARVLVVDGQSPLTADALAFPALRTLILVEPATLPEHLAAAAAALAVVTVGPREPFARIADLLAHHAV</sequence>
<dbReference type="RefSeq" id="WP_013414467.1">
    <property type="nucleotide sequence ID" value="NC_014659.1"/>
</dbReference>
<gene>
    <name evidence="1" type="ordered locus">REQ_01400</name>
</gene>
<organism evidence="1">
    <name type="scientific">Rhodococcus hoagii (strain 103S)</name>
    <name type="common">Rhodococcus equi</name>
    <dbReference type="NCBI Taxonomy" id="685727"/>
    <lineage>
        <taxon>Bacteria</taxon>
        <taxon>Bacillati</taxon>
        <taxon>Actinomycetota</taxon>
        <taxon>Actinomycetes</taxon>
        <taxon>Mycobacteriales</taxon>
        <taxon>Nocardiaceae</taxon>
        <taxon>Prescottella</taxon>
    </lineage>
</organism>
<proteinExistence type="predicted"/>
<dbReference type="Proteomes" id="UP001154400">
    <property type="component" value="Chromosome"/>
</dbReference>
<protein>
    <submittedName>
        <fullName evidence="1">Uncharacterized protein</fullName>
    </submittedName>
</protein>
<evidence type="ECO:0000313" key="2">
    <source>
        <dbReference type="Proteomes" id="UP000006892"/>
    </source>
</evidence>
<dbReference type="AlphaFoldDB" id="A0A3S5Y178"/>
<dbReference type="KEGG" id="req:REQ_01400"/>
<dbReference type="EMBL" id="FN563149">
    <property type="protein sequence ID" value="CBH46291.1"/>
    <property type="molecule type" value="Genomic_DNA"/>
</dbReference>
<reference evidence="1" key="1">
    <citation type="journal article" date="2010" name="PLoS Genet.">
        <title>The genome of a pathogenic rhodococcus: cooptive virulence underpinned by key gene acquisitions.</title>
        <authorList>
            <person name="Letek M."/>
            <person name="Gonzalez P."/>
            <person name="Macarthur I."/>
            <person name="Rodriguez H."/>
            <person name="Freeman T.C."/>
            <person name="Valero-Rello A."/>
            <person name="Blanco M."/>
            <person name="Buckley T."/>
            <person name="Cherevach I."/>
            <person name="Fahey R."/>
            <person name="Hapeshi A."/>
            <person name="Holdstock J."/>
            <person name="Leadon D."/>
            <person name="Navas J."/>
            <person name="Ocampo A."/>
            <person name="Quail M.A."/>
            <person name="Sanders M."/>
            <person name="Scortti M.M."/>
            <person name="Prescott J.F."/>
            <person name="Fogarty U."/>
            <person name="Meijer W.G."/>
            <person name="Parkhill J."/>
            <person name="Bentley S.D."/>
            <person name="Vazquez-Boland J.A."/>
        </authorList>
    </citation>
    <scope>NUCLEOTIDE SEQUENCE [LARGE SCALE GENOMIC DNA]</scope>
    <source>
        <strain evidence="1 2">103S</strain>
    </source>
</reference>